<dbReference type="EMBL" id="FQXT01000005">
    <property type="protein sequence ID" value="SHI20353.1"/>
    <property type="molecule type" value="Genomic_DNA"/>
</dbReference>
<dbReference type="Proteomes" id="UP000184240">
    <property type="component" value="Unassembled WGS sequence"/>
</dbReference>
<dbReference type="GO" id="GO:0017004">
    <property type="term" value="P:cytochrome complex assembly"/>
    <property type="evidence" value="ECO:0007669"/>
    <property type="project" value="UniProtKB-KW"/>
</dbReference>
<evidence type="ECO:0000313" key="7">
    <source>
        <dbReference type="EMBL" id="SHI20353.1"/>
    </source>
</evidence>
<accession>A0A1M5Z8W6</accession>
<dbReference type="CDD" id="cd02966">
    <property type="entry name" value="TlpA_like_family"/>
    <property type="match status" value="1"/>
</dbReference>
<evidence type="ECO:0000256" key="2">
    <source>
        <dbReference type="ARBA" id="ARBA00022748"/>
    </source>
</evidence>
<evidence type="ECO:0000313" key="6">
    <source>
        <dbReference type="EMBL" id="RXG28191.1"/>
    </source>
</evidence>
<evidence type="ECO:0000256" key="1">
    <source>
        <dbReference type="ARBA" id="ARBA00004196"/>
    </source>
</evidence>
<dbReference type="InterPro" id="IPR036249">
    <property type="entry name" value="Thioredoxin-like_sf"/>
</dbReference>
<keyword evidence="2" id="KW-0201">Cytochrome c-type biogenesis</keyword>
<gene>
    <name evidence="6" type="ORF">DSM01_2701</name>
    <name evidence="7" type="ORF">SAMN04487999_2744</name>
</gene>
<dbReference type="PANTHER" id="PTHR42852">
    <property type="entry name" value="THIOL:DISULFIDE INTERCHANGE PROTEIN DSBE"/>
    <property type="match status" value="1"/>
</dbReference>
<feature type="domain" description="Thioredoxin" evidence="5">
    <location>
        <begin position="21"/>
        <end position="160"/>
    </location>
</feature>
<keyword evidence="9" id="KW-1185">Reference proteome</keyword>
<organism evidence="7 8">
    <name type="scientific">Leeuwenhoekiella palythoae</name>
    <dbReference type="NCBI Taxonomy" id="573501"/>
    <lineage>
        <taxon>Bacteria</taxon>
        <taxon>Pseudomonadati</taxon>
        <taxon>Bacteroidota</taxon>
        <taxon>Flavobacteriia</taxon>
        <taxon>Flavobacteriales</taxon>
        <taxon>Flavobacteriaceae</taxon>
        <taxon>Leeuwenhoekiella</taxon>
    </lineage>
</organism>
<evidence type="ECO:0000256" key="4">
    <source>
        <dbReference type="ARBA" id="ARBA00023284"/>
    </source>
</evidence>
<dbReference type="Gene3D" id="3.40.30.10">
    <property type="entry name" value="Glutaredoxin"/>
    <property type="match status" value="1"/>
</dbReference>
<keyword evidence="3" id="KW-1015">Disulfide bond</keyword>
<evidence type="ECO:0000259" key="5">
    <source>
        <dbReference type="PROSITE" id="PS51352"/>
    </source>
</evidence>
<dbReference type="InterPro" id="IPR050553">
    <property type="entry name" value="Thioredoxin_ResA/DsbE_sf"/>
</dbReference>
<dbReference type="InterPro" id="IPR012336">
    <property type="entry name" value="Thioredoxin-like_fold"/>
</dbReference>
<dbReference type="OrthoDB" id="1098640at2"/>
<dbReference type="Pfam" id="PF13905">
    <property type="entry name" value="Thioredoxin_8"/>
    <property type="match status" value="1"/>
</dbReference>
<dbReference type="PROSITE" id="PS51352">
    <property type="entry name" value="THIOREDOXIN_2"/>
    <property type="match status" value="1"/>
</dbReference>
<proteinExistence type="predicted"/>
<protein>
    <submittedName>
        <fullName evidence="6 7">Thioredoxin-like</fullName>
    </submittedName>
</protein>
<dbReference type="EMBL" id="QOVN01000005">
    <property type="protein sequence ID" value="RXG28191.1"/>
    <property type="molecule type" value="Genomic_DNA"/>
</dbReference>
<dbReference type="Proteomes" id="UP000290037">
    <property type="component" value="Unassembled WGS sequence"/>
</dbReference>
<evidence type="ECO:0000313" key="8">
    <source>
        <dbReference type="Proteomes" id="UP000184240"/>
    </source>
</evidence>
<sequence>MKNTLTILAILLISFAFSQKKSFSEEAIQDKLLDLDGSEIAFKDIIEQHKGQSVLIDIWASWCKDCIAGFPDLKKLQQDNPDLDYIFLSLDKEIDRWKAGIKKYDLKGDHYYIKSGWKGPLCSSIDLDWIPRYILLDASGTIKVYRAITTKDNQLLNQIQ</sequence>
<dbReference type="PANTHER" id="PTHR42852:SF6">
    <property type="entry name" value="THIOL:DISULFIDE INTERCHANGE PROTEIN DSBE"/>
    <property type="match status" value="1"/>
</dbReference>
<evidence type="ECO:0000256" key="3">
    <source>
        <dbReference type="ARBA" id="ARBA00023157"/>
    </source>
</evidence>
<dbReference type="RefSeq" id="WP_072983974.1">
    <property type="nucleotide sequence ID" value="NZ_FQXT01000005.1"/>
</dbReference>
<reference evidence="8" key="1">
    <citation type="submission" date="2016-11" db="EMBL/GenBank/DDBJ databases">
        <authorList>
            <person name="Varghese N."/>
            <person name="Submissions S."/>
        </authorList>
    </citation>
    <scope>NUCLEOTIDE SEQUENCE [LARGE SCALE GENOMIC DNA]</scope>
    <source>
        <strain evidence="8">DSM 19859</strain>
    </source>
</reference>
<keyword evidence="4" id="KW-0676">Redox-active center</keyword>
<dbReference type="GO" id="GO:0030313">
    <property type="term" value="C:cell envelope"/>
    <property type="evidence" value="ECO:0007669"/>
    <property type="project" value="UniProtKB-SubCell"/>
</dbReference>
<name>A0A1M5Z8W6_9FLAO</name>
<reference evidence="6 9" key="3">
    <citation type="submission" date="2018-07" db="EMBL/GenBank/DDBJ databases">
        <title>Leeuwenhoekiella genomics.</title>
        <authorList>
            <person name="Tahon G."/>
            <person name="Willems A."/>
        </authorList>
    </citation>
    <scope>NUCLEOTIDE SEQUENCE [LARGE SCALE GENOMIC DNA]</scope>
    <source>
        <strain evidence="6 9">LMG 24856</strain>
    </source>
</reference>
<evidence type="ECO:0000313" key="9">
    <source>
        <dbReference type="Proteomes" id="UP000290037"/>
    </source>
</evidence>
<comment type="subcellular location">
    <subcellularLocation>
        <location evidence="1">Cell envelope</location>
    </subcellularLocation>
</comment>
<dbReference type="AlphaFoldDB" id="A0A1M5Z8W6"/>
<reference evidence="7" key="2">
    <citation type="submission" date="2016-11" db="EMBL/GenBank/DDBJ databases">
        <authorList>
            <person name="Jaros S."/>
            <person name="Januszkiewicz K."/>
            <person name="Wedrychowicz H."/>
        </authorList>
    </citation>
    <scope>NUCLEOTIDE SEQUENCE [LARGE SCALE GENOMIC DNA]</scope>
    <source>
        <strain evidence="7">DSM 19859</strain>
    </source>
</reference>
<dbReference type="InterPro" id="IPR013766">
    <property type="entry name" value="Thioredoxin_domain"/>
</dbReference>
<dbReference type="STRING" id="573501.SAMN04487999_2744"/>
<dbReference type="SUPFAM" id="SSF52833">
    <property type="entry name" value="Thioredoxin-like"/>
    <property type="match status" value="1"/>
</dbReference>